<dbReference type="CDD" id="cd11071">
    <property type="entry name" value="CYP74"/>
    <property type="match status" value="1"/>
</dbReference>
<evidence type="ECO:0000313" key="8">
    <source>
        <dbReference type="Proteomes" id="UP001157418"/>
    </source>
</evidence>
<keyword evidence="8" id="KW-1185">Reference proteome</keyword>
<evidence type="ECO:0000256" key="5">
    <source>
        <dbReference type="PIRSR" id="PIRSR602403-1"/>
    </source>
</evidence>
<keyword evidence="1 5" id="KW-0349">Heme</keyword>
<reference evidence="7 8" key="1">
    <citation type="submission" date="2022-01" db="EMBL/GenBank/DDBJ databases">
        <authorList>
            <person name="Xiong W."/>
            <person name="Schranz E."/>
        </authorList>
    </citation>
    <scope>NUCLEOTIDE SEQUENCE [LARGE SCALE GENOMIC DNA]</scope>
</reference>
<feature type="region of interest" description="Disordered" evidence="6">
    <location>
        <begin position="26"/>
        <end position="47"/>
    </location>
</feature>
<name>A0AAU9N7T6_9ASTR</name>
<evidence type="ECO:0000313" key="7">
    <source>
        <dbReference type="EMBL" id="CAH1434842.1"/>
    </source>
</evidence>
<evidence type="ECO:0000256" key="3">
    <source>
        <dbReference type="ARBA" id="ARBA00023004"/>
    </source>
</evidence>
<feature type="binding site" description="axial binding residue" evidence="5">
    <location>
        <position position="472"/>
    </location>
    <ligand>
        <name>heme</name>
        <dbReference type="ChEBI" id="CHEBI:30413"/>
    </ligand>
    <ligandPart>
        <name>Fe</name>
        <dbReference type="ChEBI" id="CHEBI:18248"/>
    </ligandPart>
</feature>
<keyword evidence="2 5" id="KW-0479">Metal-binding</keyword>
<comment type="cofactor">
    <cofactor evidence="5">
        <name>heme</name>
        <dbReference type="ChEBI" id="CHEBI:30413"/>
    </cofactor>
</comment>
<feature type="compositionally biased region" description="Low complexity" evidence="6">
    <location>
        <begin position="26"/>
        <end position="45"/>
    </location>
</feature>
<evidence type="ECO:0000256" key="6">
    <source>
        <dbReference type="SAM" id="MobiDB-lite"/>
    </source>
</evidence>
<dbReference type="Pfam" id="PF00067">
    <property type="entry name" value="p450"/>
    <property type="match status" value="1"/>
</dbReference>
<dbReference type="GO" id="GO:0020037">
    <property type="term" value="F:heme binding"/>
    <property type="evidence" value="ECO:0007669"/>
    <property type="project" value="InterPro"/>
</dbReference>
<dbReference type="InterPro" id="IPR036396">
    <property type="entry name" value="Cyt_P450_sf"/>
</dbReference>
<dbReference type="Gene3D" id="1.10.630.10">
    <property type="entry name" value="Cytochrome P450"/>
    <property type="match status" value="1"/>
</dbReference>
<dbReference type="GO" id="GO:0016705">
    <property type="term" value="F:oxidoreductase activity, acting on paired donors, with incorporation or reduction of molecular oxygen"/>
    <property type="evidence" value="ECO:0007669"/>
    <property type="project" value="InterPro"/>
</dbReference>
<sequence>MNLPSFSTTLHISTGSSQMSSKMITMSRITSSSSSPPPVKTSITSQPTSLPIRTVPGSYGLPLIGPFIDRLNYAWFQGSEDFFRKRIEKNQSTVFRTNVPPSFPFFLANPNVVAVLDCKSFAHMFDMELVEKKDILVGDFMPSTKFTGDRRVCAYLDTAEPQHEQIKNFTMDILKRSSTIWIPTLTTLLDTMFDTIESQLPSGPVNYLIPIQKFNFSFLSRVIAGANPENSPDIAANGYIRMDRWLAVQLLPTVPITAFQPLVEIFLHSFPYPHFLVSNDYNKLYGFIEKEGKDVISRGQTDFNLTKEDAIHNLLFTLGFNAFGGFSIFLPSLLSALGSADQRIQENLRQEVREKTGSGESGSGLTFRAVNEMELVQSFVYETLRLNPPVPLQYGRARKDFNLSSHDSTFNIKKGELLCGFQPLVMKDPKIFDDPESFIVDRFMNEGKELLTYLYWSNGPQNGTPGASNKQCAGKDFVTLTASMFLAHLLMRYDSVTIADGSFSVLEKAKQ</sequence>
<protein>
    <submittedName>
        <fullName evidence="7">Uncharacterized protein</fullName>
    </submittedName>
</protein>
<dbReference type="GO" id="GO:0005506">
    <property type="term" value="F:iron ion binding"/>
    <property type="evidence" value="ECO:0007669"/>
    <property type="project" value="InterPro"/>
</dbReference>
<dbReference type="GO" id="GO:0016125">
    <property type="term" value="P:sterol metabolic process"/>
    <property type="evidence" value="ECO:0007669"/>
    <property type="project" value="TreeGrafter"/>
</dbReference>
<feature type="compositionally biased region" description="Polar residues" evidence="6">
    <location>
        <begin position="1"/>
        <end position="18"/>
    </location>
</feature>
<dbReference type="PRINTS" id="PR00465">
    <property type="entry name" value="EP450IV"/>
</dbReference>
<dbReference type="EMBL" id="CAKMRJ010003979">
    <property type="protein sequence ID" value="CAH1434842.1"/>
    <property type="molecule type" value="Genomic_DNA"/>
</dbReference>
<gene>
    <name evidence="7" type="ORF">LVIROSA_LOCUS21325</name>
</gene>
<dbReference type="GO" id="GO:0004497">
    <property type="term" value="F:monooxygenase activity"/>
    <property type="evidence" value="ECO:0007669"/>
    <property type="project" value="InterPro"/>
</dbReference>
<dbReference type="FunFam" id="1.10.630.10:FF:000024">
    <property type="entry name" value="Allene oxide synthase, chloroplastic"/>
    <property type="match status" value="1"/>
</dbReference>
<dbReference type="Proteomes" id="UP001157418">
    <property type="component" value="Unassembled WGS sequence"/>
</dbReference>
<dbReference type="PANTHER" id="PTHR24286:SF49">
    <property type="entry name" value="INACTIVE LINOLENATE HYDROPEROXIDE LYASE-RELATED"/>
    <property type="match status" value="1"/>
</dbReference>
<evidence type="ECO:0000256" key="4">
    <source>
        <dbReference type="ARBA" id="ARBA00023239"/>
    </source>
</evidence>
<keyword evidence="3 5" id="KW-0408">Iron</keyword>
<accession>A0AAU9N7T6</accession>
<feature type="region of interest" description="Disordered" evidence="6">
    <location>
        <begin position="1"/>
        <end position="20"/>
    </location>
</feature>
<dbReference type="AlphaFoldDB" id="A0AAU9N7T6"/>
<dbReference type="InterPro" id="IPR002403">
    <property type="entry name" value="Cyt_P450_E_grp-IV"/>
</dbReference>
<dbReference type="GO" id="GO:0006631">
    <property type="term" value="P:fatty acid metabolic process"/>
    <property type="evidence" value="ECO:0007669"/>
    <property type="project" value="UniProtKB-ARBA"/>
</dbReference>
<organism evidence="7 8">
    <name type="scientific">Lactuca virosa</name>
    <dbReference type="NCBI Taxonomy" id="75947"/>
    <lineage>
        <taxon>Eukaryota</taxon>
        <taxon>Viridiplantae</taxon>
        <taxon>Streptophyta</taxon>
        <taxon>Embryophyta</taxon>
        <taxon>Tracheophyta</taxon>
        <taxon>Spermatophyta</taxon>
        <taxon>Magnoliopsida</taxon>
        <taxon>eudicotyledons</taxon>
        <taxon>Gunneridae</taxon>
        <taxon>Pentapetalae</taxon>
        <taxon>asterids</taxon>
        <taxon>campanulids</taxon>
        <taxon>Asterales</taxon>
        <taxon>Asteraceae</taxon>
        <taxon>Cichorioideae</taxon>
        <taxon>Cichorieae</taxon>
        <taxon>Lactucinae</taxon>
        <taxon>Lactuca</taxon>
    </lineage>
</organism>
<keyword evidence="4" id="KW-0456">Lyase</keyword>
<dbReference type="PANTHER" id="PTHR24286">
    <property type="entry name" value="CYTOCHROME P450 26"/>
    <property type="match status" value="1"/>
</dbReference>
<comment type="caution">
    <text evidence="7">The sequence shown here is derived from an EMBL/GenBank/DDBJ whole genome shotgun (WGS) entry which is preliminary data.</text>
</comment>
<evidence type="ECO:0000256" key="1">
    <source>
        <dbReference type="ARBA" id="ARBA00022617"/>
    </source>
</evidence>
<dbReference type="GO" id="GO:0016829">
    <property type="term" value="F:lyase activity"/>
    <property type="evidence" value="ECO:0007669"/>
    <property type="project" value="UniProtKB-KW"/>
</dbReference>
<dbReference type="InterPro" id="IPR001128">
    <property type="entry name" value="Cyt_P450"/>
</dbReference>
<evidence type="ECO:0000256" key="2">
    <source>
        <dbReference type="ARBA" id="ARBA00022723"/>
    </source>
</evidence>
<dbReference type="SUPFAM" id="SSF48264">
    <property type="entry name" value="Cytochrome P450"/>
    <property type="match status" value="1"/>
</dbReference>
<proteinExistence type="predicted"/>